<evidence type="ECO:0000313" key="2">
    <source>
        <dbReference type="EMBL" id="ABI15581.1"/>
    </source>
</evidence>
<proteinExistence type="predicted"/>
<protein>
    <recommendedName>
        <fullName evidence="3">Cysteine-rich membrane protein 2</fullName>
    </recommendedName>
</protein>
<accession>A1XZZ6</accession>
<name>A1XZZ6_SPIBA</name>
<reference evidence="2" key="1">
    <citation type="journal article" date="2007" name="BMC Genomics">
        <title>A genomic survey of the fish parasite Spironucleus salmonicida indicates genomic plasticity among diplomonads and significant lateral gene transfer in eukaryote genome evolution.</title>
        <authorList>
            <person name="Andersson J.O."/>
            <person name="Sjogren A.M."/>
            <person name="Horner D.S."/>
            <person name="Murphy C.A."/>
            <person name="Dyal P.L."/>
            <person name="Svard S.G."/>
            <person name="Logsdon J.M.Jr."/>
            <person name="Ragan M.A."/>
            <person name="Hirt R.P."/>
            <person name="Roger A.J."/>
        </authorList>
    </citation>
    <scope>NUCLEOTIDE SEQUENCE</scope>
    <source>
        <strain evidence="2">ATCC 50380</strain>
    </source>
</reference>
<keyword evidence="1" id="KW-0812">Transmembrane</keyword>
<dbReference type="AlphaFoldDB" id="A1XZZ6"/>
<keyword evidence="1" id="KW-0472">Membrane</keyword>
<sequence length="453" mass="47033">MFSAFALQVQLSRGQFSNLTSSINNQKMNFVTFTTPQMSCAEVLNCNECSIADPTECATCSAYLNYNSSTKKCECAKGSGIGCPNGQSCAQEAGICVDKHECYKIDNCTHCTFKDHRKCYKCVTGMFLSDDGTACASLAPCKGIKYCNACNPEAPSKCAKCLSGLHPSANGSVCECEVGSGQKCPSRFGCSPTKGGCIPSDTCKSDVNCTFCSIHDRAVCVTCRQGFALDLKTGLCASNETCRAIAGCSGCHLVDSALCGRCEYNLAPNTTGTVCECHPGSGTGCDTGHSCALYARVCVRKNACLSAPELIPDCSSCTYLDNRLCYACEAGFTVSLDRKTCIRDDACLAIAGCTGCTKLQPDRCSACADGHQADIHGAACLCGGKTHCGEGVVCEQGACPAAAVVNRLGAGSIAGIAVGVALGVCVLAAAAVMVVRAVKSRAVAKVERDIAYI</sequence>
<feature type="transmembrane region" description="Helical" evidence="1">
    <location>
        <begin position="413"/>
        <end position="435"/>
    </location>
</feature>
<dbReference type="EMBL" id="DQ812518">
    <property type="protein sequence ID" value="ABI15581.1"/>
    <property type="molecule type" value="Genomic_DNA"/>
</dbReference>
<keyword evidence="1" id="KW-1133">Transmembrane helix</keyword>
<evidence type="ECO:0000256" key="1">
    <source>
        <dbReference type="SAM" id="Phobius"/>
    </source>
</evidence>
<organism evidence="2">
    <name type="scientific">Spironucleus barkhanus</name>
    <dbReference type="NCBI Taxonomy" id="103874"/>
    <lineage>
        <taxon>Eukaryota</taxon>
        <taxon>Metamonada</taxon>
        <taxon>Diplomonadida</taxon>
        <taxon>Hexamitidae</taxon>
        <taxon>Hexamitinae</taxon>
        <taxon>Spironucleus</taxon>
    </lineage>
</organism>
<evidence type="ECO:0008006" key="3">
    <source>
        <dbReference type="Google" id="ProtNLM"/>
    </source>
</evidence>